<reference evidence="2" key="2">
    <citation type="journal article" date="2015" name="Data Brief">
        <title>Shoot transcriptome of the giant reed, Arundo donax.</title>
        <authorList>
            <person name="Barrero R.A."/>
            <person name="Guerrero F.D."/>
            <person name="Moolhuijzen P."/>
            <person name="Goolsby J.A."/>
            <person name="Tidwell J."/>
            <person name="Bellgard S.E."/>
            <person name="Bellgard M.I."/>
        </authorList>
    </citation>
    <scope>NUCLEOTIDE SEQUENCE</scope>
    <source>
        <tissue evidence="2">Shoot tissue taken approximately 20 cm above the soil surface</tissue>
    </source>
</reference>
<feature type="transmembrane region" description="Helical" evidence="1">
    <location>
        <begin position="34"/>
        <end position="55"/>
    </location>
</feature>
<keyword evidence="1" id="KW-0472">Membrane</keyword>
<organism evidence="2">
    <name type="scientific">Arundo donax</name>
    <name type="common">Giant reed</name>
    <name type="synonym">Donax arundinaceus</name>
    <dbReference type="NCBI Taxonomy" id="35708"/>
    <lineage>
        <taxon>Eukaryota</taxon>
        <taxon>Viridiplantae</taxon>
        <taxon>Streptophyta</taxon>
        <taxon>Embryophyta</taxon>
        <taxon>Tracheophyta</taxon>
        <taxon>Spermatophyta</taxon>
        <taxon>Magnoliopsida</taxon>
        <taxon>Liliopsida</taxon>
        <taxon>Poales</taxon>
        <taxon>Poaceae</taxon>
        <taxon>PACMAD clade</taxon>
        <taxon>Arundinoideae</taxon>
        <taxon>Arundineae</taxon>
        <taxon>Arundo</taxon>
    </lineage>
</organism>
<keyword evidence="1" id="KW-0812">Transmembrane</keyword>
<keyword evidence="1" id="KW-1133">Transmembrane helix</keyword>
<sequence length="84" mass="9642">MTTFDSLGYTLCRIEISFFLFIVLLLLWFAHSSILLYGFFVVTLPVSIDPLPFVIFFQSKVLFFSILVLELMLKMVLLNASIAI</sequence>
<feature type="transmembrane region" description="Helical" evidence="1">
    <location>
        <begin position="61"/>
        <end position="82"/>
    </location>
</feature>
<evidence type="ECO:0000256" key="1">
    <source>
        <dbReference type="SAM" id="Phobius"/>
    </source>
</evidence>
<feature type="transmembrane region" description="Helical" evidence="1">
    <location>
        <begin position="6"/>
        <end position="27"/>
    </location>
</feature>
<dbReference type="EMBL" id="GBRH01184875">
    <property type="protein sequence ID" value="JAE13021.1"/>
    <property type="molecule type" value="Transcribed_RNA"/>
</dbReference>
<accession>A0A0A9FRS7</accession>
<protein>
    <submittedName>
        <fullName evidence="2">Uncharacterized protein</fullName>
    </submittedName>
</protein>
<name>A0A0A9FRS7_ARUDO</name>
<proteinExistence type="predicted"/>
<dbReference type="AlphaFoldDB" id="A0A0A9FRS7"/>
<evidence type="ECO:0000313" key="2">
    <source>
        <dbReference type="EMBL" id="JAE13021.1"/>
    </source>
</evidence>
<reference evidence="2" key="1">
    <citation type="submission" date="2014-09" db="EMBL/GenBank/DDBJ databases">
        <authorList>
            <person name="Magalhaes I.L.F."/>
            <person name="Oliveira U."/>
            <person name="Santos F.R."/>
            <person name="Vidigal T.H.D.A."/>
            <person name="Brescovit A.D."/>
            <person name="Santos A.J."/>
        </authorList>
    </citation>
    <scope>NUCLEOTIDE SEQUENCE</scope>
    <source>
        <tissue evidence="2">Shoot tissue taken approximately 20 cm above the soil surface</tissue>
    </source>
</reference>